<organism evidence="1 2">
    <name type="scientific">Streptomyces endophyticus</name>
    <dbReference type="NCBI Taxonomy" id="714166"/>
    <lineage>
        <taxon>Bacteria</taxon>
        <taxon>Bacillati</taxon>
        <taxon>Actinomycetota</taxon>
        <taxon>Actinomycetes</taxon>
        <taxon>Kitasatosporales</taxon>
        <taxon>Streptomycetaceae</taxon>
        <taxon>Streptomyces</taxon>
    </lineage>
</organism>
<name>A0ABU6F0E1_9ACTN</name>
<gene>
    <name evidence="1" type="ORF">OKJ99_07965</name>
</gene>
<sequence>MAMVFKLAESAQARWRAITAPHLVDLVRWNGRIDDLIAAAHRSPEGEFPAVVLHRASAQAALRKVLAGEAPPSATSPRGPRSCT</sequence>
<accession>A0ABU6F0E1</accession>
<dbReference type="RefSeq" id="WP_326015274.1">
    <property type="nucleotide sequence ID" value="NZ_JAOZYC010000057.1"/>
</dbReference>
<dbReference type="EMBL" id="JAOZYC010000057">
    <property type="protein sequence ID" value="MEB8337447.1"/>
    <property type="molecule type" value="Genomic_DNA"/>
</dbReference>
<reference evidence="1 2" key="1">
    <citation type="submission" date="2022-10" db="EMBL/GenBank/DDBJ databases">
        <authorList>
            <person name="Xie J."/>
            <person name="Shen N."/>
        </authorList>
    </citation>
    <scope>NUCLEOTIDE SEQUENCE [LARGE SCALE GENOMIC DNA]</scope>
    <source>
        <strain evidence="1 2">YIM65594</strain>
    </source>
</reference>
<evidence type="ECO:0000313" key="2">
    <source>
        <dbReference type="Proteomes" id="UP001354931"/>
    </source>
</evidence>
<proteinExistence type="predicted"/>
<protein>
    <submittedName>
        <fullName evidence="1">Uncharacterized protein</fullName>
    </submittedName>
</protein>
<evidence type="ECO:0000313" key="1">
    <source>
        <dbReference type="EMBL" id="MEB8337447.1"/>
    </source>
</evidence>
<comment type="caution">
    <text evidence="1">The sequence shown here is derived from an EMBL/GenBank/DDBJ whole genome shotgun (WGS) entry which is preliminary data.</text>
</comment>
<keyword evidence="2" id="KW-1185">Reference proteome</keyword>
<dbReference type="Proteomes" id="UP001354931">
    <property type="component" value="Unassembled WGS sequence"/>
</dbReference>